<dbReference type="InterPro" id="IPR002525">
    <property type="entry name" value="Transp_IS110-like_N"/>
</dbReference>
<evidence type="ECO:0000259" key="3">
    <source>
        <dbReference type="Pfam" id="PF02371"/>
    </source>
</evidence>
<dbReference type="Pfam" id="PF02371">
    <property type="entry name" value="Transposase_20"/>
    <property type="match status" value="1"/>
</dbReference>
<dbReference type="InterPro" id="IPR047650">
    <property type="entry name" value="Transpos_IS110"/>
</dbReference>
<protein>
    <submittedName>
        <fullName evidence="4">Transposase</fullName>
    </submittedName>
</protein>
<keyword evidence="1" id="KW-0175">Coiled coil</keyword>
<organism evidence="4 5">
    <name type="scientific">Spirosoma endophyticum</name>
    <dbReference type="NCBI Taxonomy" id="662367"/>
    <lineage>
        <taxon>Bacteria</taxon>
        <taxon>Pseudomonadati</taxon>
        <taxon>Bacteroidota</taxon>
        <taxon>Cytophagia</taxon>
        <taxon>Cytophagales</taxon>
        <taxon>Cytophagaceae</taxon>
        <taxon>Spirosoma</taxon>
    </lineage>
</organism>
<dbReference type="NCBIfam" id="NF033542">
    <property type="entry name" value="transpos_IS110"/>
    <property type="match status" value="1"/>
</dbReference>
<evidence type="ECO:0000313" key="4">
    <source>
        <dbReference type="EMBL" id="SFE82588.1"/>
    </source>
</evidence>
<sequence>MTTFIGIDVSKDSLSVAVPKPNAGWKVDEYTNSPDGIRTLIGQLPDQAHCVLEATGSYSVLVTYMLTHSGVTISVINPKQSHHFAKMHLSITKTDPRDAVLLAEYGRAIQPPVYQMSNDSLLLLRQKRTLLRQYQKQRVSLLNLFASLQPLPLKDSTVQQSLQQMIAHFEAAIAQLKAEVNQVCQADFTEQYKRLRSIKGISYAVATALIETTNGFRDFASAKALAKFIGVAPVIYQSGKVGITKGINRSGDAHLRGQLYMASLSAIRYNKPCRECYQRLKAAGKVTNVALMAVVNKLLRQAYAVIKFNEDYDPNYQPILRSMA</sequence>
<evidence type="ECO:0000259" key="2">
    <source>
        <dbReference type="Pfam" id="PF01548"/>
    </source>
</evidence>
<keyword evidence="5" id="KW-1185">Reference proteome</keyword>
<dbReference type="GO" id="GO:0004803">
    <property type="term" value="F:transposase activity"/>
    <property type="evidence" value="ECO:0007669"/>
    <property type="project" value="InterPro"/>
</dbReference>
<proteinExistence type="predicted"/>
<dbReference type="PANTHER" id="PTHR33055">
    <property type="entry name" value="TRANSPOSASE FOR INSERTION SEQUENCE ELEMENT IS1111A"/>
    <property type="match status" value="1"/>
</dbReference>
<dbReference type="Pfam" id="PF01548">
    <property type="entry name" value="DEDD_Tnp_IS110"/>
    <property type="match status" value="1"/>
</dbReference>
<name>A0A1I2DQ36_9BACT</name>
<feature type="domain" description="Transposase IS110-like N-terminal" evidence="2">
    <location>
        <begin position="5"/>
        <end position="144"/>
    </location>
</feature>
<evidence type="ECO:0000256" key="1">
    <source>
        <dbReference type="SAM" id="Coils"/>
    </source>
</evidence>
<feature type="coiled-coil region" evidence="1">
    <location>
        <begin position="159"/>
        <end position="186"/>
    </location>
</feature>
<dbReference type="GO" id="GO:0006313">
    <property type="term" value="P:DNA transposition"/>
    <property type="evidence" value="ECO:0007669"/>
    <property type="project" value="InterPro"/>
</dbReference>
<dbReference type="OrthoDB" id="964423at2"/>
<dbReference type="AlphaFoldDB" id="A0A1I2DQ36"/>
<dbReference type="InterPro" id="IPR003346">
    <property type="entry name" value="Transposase_20"/>
</dbReference>
<dbReference type="STRING" id="662367.SAMN05216167_12020"/>
<evidence type="ECO:0000313" key="5">
    <source>
        <dbReference type="Proteomes" id="UP000198598"/>
    </source>
</evidence>
<feature type="domain" description="Transposase IS116/IS110/IS902 C-terminal" evidence="3">
    <location>
        <begin position="193"/>
        <end position="278"/>
    </location>
</feature>
<dbReference type="Proteomes" id="UP000198598">
    <property type="component" value="Unassembled WGS sequence"/>
</dbReference>
<dbReference type="EMBL" id="FOLQ01000020">
    <property type="protein sequence ID" value="SFE82588.1"/>
    <property type="molecule type" value="Genomic_DNA"/>
</dbReference>
<dbReference type="PANTHER" id="PTHR33055:SF3">
    <property type="entry name" value="PUTATIVE TRANSPOSASE FOR IS117-RELATED"/>
    <property type="match status" value="1"/>
</dbReference>
<dbReference type="RefSeq" id="WP_093832876.1">
    <property type="nucleotide sequence ID" value="NZ_FOLQ01000020.1"/>
</dbReference>
<accession>A0A1I2DQ36</accession>
<dbReference type="GO" id="GO:0003677">
    <property type="term" value="F:DNA binding"/>
    <property type="evidence" value="ECO:0007669"/>
    <property type="project" value="InterPro"/>
</dbReference>
<reference evidence="4 5" key="1">
    <citation type="submission" date="2016-10" db="EMBL/GenBank/DDBJ databases">
        <authorList>
            <person name="de Groot N.N."/>
        </authorList>
    </citation>
    <scope>NUCLEOTIDE SEQUENCE [LARGE SCALE GENOMIC DNA]</scope>
    <source>
        <strain evidence="4 5">DSM 26130</strain>
    </source>
</reference>
<gene>
    <name evidence="4" type="ORF">SAMN05216167_12020</name>
</gene>